<dbReference type="OrthoDB" id="10276173at2759"/>
<dbReference type="Proteomes" id="UP000649328">
    <property type="component" value="Unassembled WGS sequence"/>
</dbReference>
<evidence type="ECO:0000313" key="2">
    <source>
        <dbReference type="Proteomes" id="UP000649328"/>
    </source>
</evidence>
<dbReference type="EMBL" id="JACBPP010000008">
    <property type="protein sequence ID" value="KAF7999664.1"/>
    <property type="molecule type" value="Genomic_DNA"/>
</dbReference>
<dbReference type="AlphaFoldDB" id="A0A8H7GLK8"/>
<protein>
    <submittedName>
        <fullName evidence="1">Uncharacterized protein</fullName>
    </submittedName>
</protein>
<name>A0A8H7GLK8_9ASCO</name>
<comment type="caution">
    <text evidence="1">The sequence shown here is derived from an EMBL/GenBank/DDBJ whole genome shotgun (WGS) entry which is preliminary data.</text>
</comment>
<gene>
    <name evidence="1" type="ORF">HF325_005513</name>
</gene>
<proteinExistence type="predicted"/>
<keyword evidence="2" id="KW-1185">Reference proteome</keyword>
<sequence length="98" mass="11052">MSAVFQAEPDKKHDSFDTSTFHDTFSPEYTFSARSANSSLFSVDSDLKPREPLESALVEEYLDEITGEDEICSVDNVVTIVKCHDQWDPKKVSFIATQ</sequence>
<accession>A0A8H7GLK8</accession>
<evidence type="ECO:0000313" key="1">
    <source>
        <dbReference type="EMBL" id="KAF7999664.1"/>
    </source>
</evidence>
<reference evidence="1" key="1">
    <citation type="submission" date="2020-10" db="EMBL/GenBank/DDBJ databases">
        <title>The Whole-Genome Sequence of Metschnikowia persimmonesis, a Novel Endophytic Yeast Species Isolated from Medicinal Plant Diospyros kaki Thumb.</title>
        <authorList>
            <person name="Rahmat E."/>
            <person name="Kang Y."/>
        </authorList>
    </citation>
    <scope>NUCLEOTIDE SEQUENCE</scope>
    <source>
        <strain evidence="1">KIOM G15050</strain>
    </source>
</reference>
<organism evidence="1 2">
    <name type="scientific">Metschnikowia pulcherrima</name>
    <dbReference type="NCBI Taxonomy" id="27326"/>
    <lineage>
        <taxon>Eukaryota</taxon>
        <taxon>Fungi</taxon>
        <taxon>Dikarya</taxon>
        <taxon>Ascomycota</taxon>
        <taxon>Saccharomycotina</taxon>
        <taxon>Pichiomycetes</taxon>
        <taxon>Metschnikowiaceae</taxon>
        <taxon>Metschnikowia</taxon>
    </lineage>
</organism>